<dbReference type="InterPro" id="IPR050624">
    <property type="entry name" value="HTH-type_Tx_Regulator"/>
</dbReference>
<keyword evidence="1 2" id="KW-0238">DNA-binding</keyword>
<feature type="domain" description="HTH tetR-type" evidence="3">
    <location>
        <begin position="7"/>
        <end position="67"/>
    </location>
</feature>
<reference evidence="4 5" key="1">
    <citation type="journal article" date="2012" name="J. Bacteriol.">
        <title>Genome sequence of Lactobacillus mucosae LM1, isolated from piglet feces.</title>
        <authorList>
            <person name="Lee J.H."/>
            <person name="Valeriano V.D."/>
            <person name="Shin Y.R."/>
            <person name="Chae J.P."/>
            <person name="Kim G.B."/>
            <person name="Ham J.S."/>
            <person name="Chun J."/>
            <person name="Kang D.K."/>
        </authorList>
    </citation>
    <scope>NUCLEOTIDE SEQUENCE [LARGE SCALE GENOMIC DNA]</scope>
    <source>
        <strain evidence="4 5">LM1</strain>
    </source>
</reference>
<dbReference type="GO" id="GO:0003677">
    <property type="term" value="F:DNA binding"/>
    <property type="evidence" value="ECO:0007669"/>
    <property type="project" value="UniProtKB-UniRule"/>
</dbReference>
<dbReference type="Pfam" id="PF00440">
    <property type="entry name" value="TetR_N"/>
    <property type="match status" value="1"/>
</dbReference>
<dbReference type="Proteomes" id="UP000003645">
    <property type="component" value="Chromosome"/>
</dbReference>
<feature type="DNA-binding region" description="H-T-H motif" evidence="2">
    <location>
        <begin position="30"/>
        <end position="49"/>
    </location>
</feature>
<dbReference type="PROSITE" id="PS50977">
    <property type="entry name" value="HTH_TETR_2"/>
    <property type="match status" value="1"/>
</dbReference>
<dbReference type="PANTHER" id="PTHR43479:SF7">
    <property type="entry name" value="TETR-FAMILY TRANSCRIPTIONAL REGULATOR"/>
    <property type="match status" value="1"/>
</dbReference>
<gene>
    <name evidence="4" type="ORF">LBLM1_04915</name>
</gene>
<dbReference type="InterPro" id="IPR009057">
    <property type="entry name" value="Homeodomain-like_sf"/>
</dbReference>
<proteinExistence type="predicted"/>
<dbReference type="InterPro" id="IPR039532">
    <property type="entry name" value="TetR_C_Firmicutes"/>
</dbReference>
<evidence type="ECO:0000259" key="3">
    <source>
        <dbReference type="PROSITE" id="PS50977"/>
    </source>
</evidence>
<dbReference type="Gene3D" id="1.10.357.10">
    <property type="entry name" value="Tetracycline Repressor, domain 2"/>
    <property type="match status" value="1"/>
</dbReference>
<dbReference type="InterPro" id="IPR001647">
    <property type="entry name" value="HTH_TetR"/>
</dbReference>
<evidence type="ECO:0000256" key="1">
    <source>
        <dbReference type="ARBA" id="ARBA00023125"/>
    </source>
</evidence>
<evidence type="ECO:0000313" key="5">
    <source>
        <dbReference type="Proteomes" id="UP000003645"/>
    </source>
</evidence>
<sequence>MGMIRKTASKEKIKQAFIVLLETEGFQKMTISSLVKQAGINRGTFYLNYLDKDDLAQQLVNDFFTDIAAILKQDNGDRNDWFSPAAISQIIEYVQNNFAFAHALLNSDLKGQVKELLSQILAQAFLHQHANLQQPKIKQPYASEIVFGGIASLFTLWIQRNMQESPAALLQIIEAYRATPPYQILRP</sequence>
<keyword evidence="5" id="KW-1185">Reference proteome</keyword>
<evidence type="ECO:0000313" key="4">
    <source>
        <dbReference type="EMBL" id="AJT50451.1"/>
    </source>
</evidence>
<dbReference type="KEGG" id="lmu:LBLM1_04915"/>
<dbReference type="OrthoDB" id="9810250at2"/>
<dbReference type="PANTHER" id="PTHR43479">
    <property type="entry name" value="ACREF/ENVCD OPERON REPRESSOR-RELATED"/>
    <property type="match status" value="1"/>
</dbReference>
<dbReference type="SUPFAM" id="SSF46689">
    <property type="entry name" value="Homeodomain-like"/>
    <property type="match status" value="1"/>
</dbReference>
<accession>A0A0D4CKN5</accession>
<dbReference type="Pfam" id="PF14278">
    <property type="entry name" value="TetR_C_8"/>
    <property type="match status" value="1"/>
</dbReference>
<dbReference type="AlphaFoldDB" id="A0A0D4CKN5"/>
<dbReference type="HOGENOM" id="CLU_087539_0_0_9"/>
<evidence type="ECO:0000256" key="2">
    <source>
        <dbReference type="PROSITE-ProRule" id="PRU00335"/>
    </source>
</evidence>
<dbReference type="EMBL" id="CP011013">
    <property type="protein sequence ID" value="AJT50451.1"/>
    <property type="molecule type" value="Genomic_DNA"/>
</dbReference>
<name>A0A0D4CKN5_LIMMU</name>
<organism evidence="4 5">
    <name type="scientific">Limosilactobacillus mucosae LM1</name>
    <dbReference type="NCBI Taxonomy" id="1130798"/>
    <lineage>
        <taxon>Bacteria</taxon>
        <taxon>Bacillati</taxon>
        <taxon>Bacillota</taxon>
        <taxon>Bacilli</taxon>
        <taxon>Lactobacillales</taxon>
        <taxon>Lactobacillaceae</taxon>
        <taxon>Limosilactobacillus</taxon>
    </lineage>
</organism>
<protein>
    <recommendedName>
        <fullName evidence="3">HTH tetR-type domain-containing protein</fullName>
    </recommendedName>
</protein>